<evidence type="ECO:0000259" key="8">
    <source>
        <dbReference type="Pfam" id="PF07810"/>
    </source>
</evidence>
<organism evidence="9 10">
    <name type="scientific">Scylla paramamosain</name>
    <name type="common">Mud crab</name>
    <dbReference type="NCBI Taxonomy" id="85552"/>
    <lineage>
        <taxon>Eukaryota</taxon>
        <taxon>Metazoa</taxon>
        <taxon>Ecdysozoa</taxon>
        <taxon>Arthropoda</taxon>
        <taxon>Crustacea</taxon>
        <taxon>Multicrustacea</taxon>
        <taxon>Malacostraca</taxon>
        <taxon>Eumalacostraca</taxon>
        <taxon>Eucarida</taxon>
        <taxon>Decapoda</taxon>
        <taxon>Pleocyemata</taxon>
        <taxon>Brachyura</taxon>
        <taxon>Eubrachyura</taxon>
        <taxon>Portunoidea</taxon>
        <taxon>Portunidae</taxon>
        <taxon>Portuninae</taxon>
        <taxon>Scylla</taxon>
    </lineage>
</organism>
<dbReference type="Pfam" id="PF07810">
    <property type="entry name" value="TMC"/>
    <property type="match status" value="1"/>
</dbReference>
<dbReference type="GO" id="GO:0008381">
    <property type="term" value="F:mechanosensitive monoatomic ion channel activity"/>
    <property type="evidence" value="ECO:0007669"/>
    <property type="project" value="TreeGrafter"/>
</dbReference>
<dbReference type="GO" id="GO:0005886">
    <property type="term" value="C:plasma membrane"/>
    <property type="evidence" value="ECO:0007669"/>
    <property type="project" value="InterPro"/>
</dbReference>
<feature type="transmembrane region" description="Helical" evidence="7">
    <location>
        <begin position="608"/>
        <end position="628"/>
    </location>
</feature>
<comment type="similarity">
    <text evidence="2">Belongs to the TMC family.</text>
</comment>
<dbReference type="EMBL" id="JARAKH010000039">
    <property type="protein sequence ID" value="KAK8381735.1"/>
    <property type="molecule type" value="Genomic_DNA"/>
</dbReference>
<reference evidence="9 10" key="1">
    <citation type="submission" date="2023-03" db="EMBL/GenBank/DDBJ databases">
        <title>High-quality genome of Scylla paramamosain provides insights in environmental adaptation.</title>
        <authorList>
            <person name="Zhang L."/>
        </authorList>
    </citation>
    <scope>NUCLEOTIDE SEQUENCE [LARGE SCALE GENOMIC DNA]</scope>
    <source>
        <strain evidence="9">LZ_2023a</strain>
        <tissue evidence="9">Muscle</tissue>
    </source>
</reference>
<proteinExistence type="inferred from homology"/>
<evidence type="ECO:0000256" key="3">
    <source>
        <dbReference type="ARBA" id="ARBA00022692"/>
    </source>
</evidence>
<name>A0AAW0T451_SCYPA</name>
<comment type="caution">
    <text evidence="9">The sequence shown here is derived from an EMBL/GenBank/DDBJ whole genome shotgun (WGS) entry which is preliminary data.</text>
</comment>
<dbReference type="Proteomes" id="UP001487740">
    <property type="component" value="Unassembled WGS sequence"/>
</dbReference>
<feature type="transmembrane region" description="Helical" evidence="7">
    <location>
        <begin position="757"/>
        <end position="781"/>
    </location>
</feature>
<sequence>MCLFRETFPQEARANLAVVGAPGHPHFNVRRSETWWWCVLLGTVLDLEEVNMSSERHDRGFHRNHHPPSGPGPVSSQWSERHYQGYQTPHISPETTSSQQYYTQDPRWGSGAQVNVEPHRVPAGPERRREQERRRVRAHPQPHGDSYWTEHLRGTDQMSAWGRRDEHAWSWAVRDEHNDRGAYREEQQGPSRESSRVYYSSGHRGTVKDQQGDSHQPHYEEEVYYRAPRRHENEPQGSPSEWEEDIQNMLPSQVDLHKGTLRFRGSVRGRRASHGNRVHAWEEQEPEDEPMAEAEMLEALDSLRDQPWALHLRRETKNRLSAKLANTEVKWYSTQPVAKAVRKGGSSLARVLQANYIWRNVLKRIEGRFRLNLVLSLVVVGGVVVPSILLAGDPGLQEWGWMAIDNSTGNHDPCLDFQLEANEKFLICNENYTKNLKEIEQNHETKLHKWTFLFAGRYPASAGDSSYLASLAYLLSVFTAYFISFVFVVYFVAKFFRQIPLRLREKSTTFANIVFTGWDFTVRGAEAARTVHICITGEVKTAFDDNQFLQRKLRRTKREYVTLFLTRACVNVLVAGLIIGGWVGIYFLVDISQKNIDGDSYETFFWEYAPTVTVAAFNFLYPLLFTFVVQYEHYRGHTELLVTLIRSVFVRLTSLVVLISTKLIVISQESRNCDPEDPYICWETHLGQQVYSVFVLDAILQCGMTFVVDVTRKALGRFNSPLLKTLSQIEFFVPGHVLDVVYLQCICWLSIIHAPVLFIVCSLYFCLLFFLKLFTVSVTCVPATRVFRASRSSAMFMTILCLAFLLCLVPNGMALLYLRPSLACSPFRGLDYSWQVLTYYICGLTGSTYWIRWVVFAVDEAVVVGALIVIVLLLLVYYLSLVSVRNALIRRLEKKLKLTSNDKVFLMNQQEQQRIPAPGQMTRRHGFKQHRHTAEGRITVLENAAKTCQPQVLVGITSAQFSYEPQAKNPRTHPDISYFIRSNPRCEDTRAAGEI</sequence>
<feature type="compositionally biased region" description="Basic and acidic residues" evidence="6">
    <location>
        <begin position="117"/>
        <end position="133"/>
    </location>
</feature>
<comment type="subcellular location">
    <subcellularLocation>
        <location evidence="1">Membrane</location>
        <topology evidence="1">Multi-pass membrane protein</topology>
    </subcellularLocation>
</comment>
<evidence type="ECO:0000256" key="7">
    <source>
        <dbReference type="SAM" id="Phobius"/>
    </source>
</evidence>
<feature type="transmembrane region" description="Helical" evidence="7">
    <location>
        <begin position="648"/>
        <end position="668"/>
    </location>
</feature>
<evidence type="ECO:0000313" key="10">
    <source>
        <dbReference type="Proteomes" id="UP001487740"/>
    </source>
</evidence>
<evidence type="ECO:0000313" key="9">
    <source>
        <dbReference type="EMBL" id="KAK8381735.1"/>
    </source>
</evidence>
<dbReference type="PANTHER" id="PTHR23302">
    <property type="entry name" value="TRANSMEMBRANE CHANNEL-RELATED"/>
    <property type="match status" value="1"/>
</dbReference>
<dbReference type="InterPro" id="IPR012496">
    <property type="entry name" value="TMC_dom"/>
</dbReference>
<feature type="compositionally biased region" description="Basic and acidic residues" evidence="6">
    <location>
        <begin position="206"/>
        <end position="219"/>
    </location>
</feature>
<protein>
    <recommendedName>
        <fullName evidence="8">TMC domain-containing protein</fullName>
    </recommendedName>
</protein>
<evidence type="ECO:0000256" key="6">
    <source>
        <dbReference type="SAM" id="MobiDB-lite"/>
    </source>
</evidence>
<gene>
    <name evidence="9" type="ORF">O3P69_015056</name>
</gene>
<evidence type="ECO:0000256" key="5">
    <source>
        <dbReference type="ARBA" id="ARBA00023136"/>
    </source>
</evidence>
<feature type="transmembrane region" description="Helical" evidence="7">
    <location>
        <begin position="369"/>
        <end position="392"/>
    </location>
</feature>
<accession>A0AAW0T451</accession>
<feature type="transmembrane region" description="Helical" evidence="7">
    <location>
        <begin position="471"/>
        <end position="493"/>
    </location>
</feature>
<evidence type="ECO:0000256" key="4">
    <source>
        <dbReference type="ARBA" id="ARBA00022989"/>
    </source>
</evidence>
<feature type="transmembrane region" description="Helical" evidence="7">
    <location>
        <begin position="793"/>
        <end position="817"/>
    </location>
</feature>
<feature type="compositionally biased region" description="Polar residues" evidence="6">
    <location>
        <begin position="85"/>
        <end position="103"/>
    </location>
</feature>
<feature type="region of interest" description="Disordered" evidence="6">
    <location>
        <begin position="58"/>
        <end position="151"/>
    </location>
</feature>
<feature type="transmembrane region" description="Helical" evidence="7">
    <location>
        <begin position="560"/>
        <end position="588"/>
    </location>
</feature>
<evidence type="ECO:0000256" key="1">
    <source>
        <dbReference type="ARBA" id="ARBA00004141"/>
    </source>
</evidence>
<feature type="transmembrane region" description="Helical" evidence="7">
    <location>
        <begin position="862"/>
        <end position="881"/>
    </location>
</feature>
<feature type="domain" description="TMC" evidence="8">
    <location>
        <begin position="681"/>
        <end position="790"/>
    </location>
</feature>
<dbReference type="InterPro" id="IPR038900">
    <property type="entry name" value="TMC"/>
</dbReference>
<feature type="transmembrane region" description="Helical" evidence="7">
    <location>
        <begin position="837"/>
        <end position="855"/>
    </location>
</feature>
<keyword evidence="10" id="KW-1185">Reference proteome</keyword>
<keyword evidence="5 7" id="KW-0472">Membrane</keyword>
<dbReference type="PANTHER" id="PTHR23302:SF24">
    <property type="entry name" value="TMC DOMAIN-CONTAINING PROTEIN"/>
    <property type="match status" value="1"/>
</dbReference>
<feature type="region of interest" description="Disordered" evidence="6">
    <location>
        <begin position="180"/>
        <end position="219"/>
    </location>
</feature>
<keyword evidence="3 7" id="KW-0812">Transmembrane</keyword>
<evidence type="ECO:0000256" key="2">
    <source>
        <dbReference type="ARBA" id="ARBA00006510"/>
    </source>
</evidence>
<dbReference type="AlphaFoldDB" id="A0AAW0T451"/>
<keyword evidence="4 7" id="KW-1133">Transmembrane helix</keyword>